<keyword evidence="2" id="KW-1185">Reference proteome</keyword>
<dbReference type="SUPFAM" id="SSF48173">
    <property type="entry name" value="Cryptochrome/photolyase FAD-binding domain"/>
    <property type="match status" value="1"/>
</dbReference>
<comment type="caution">
    <text evidence="1">The sequence shown here is derived from an EMBL/GenBank/DDBJ whole genome shotgun (WGS) entry which is preliminary data.</text>
</comment>
<dbReference type="Gene3D" id="1.10.579.10">
    <property type="entry name" value="DNA Cyclobutane Dipyrimidine Photolyase, subunit A, domain 3"/>
    <property type="match status" value="1"/>
</dbReference>
<dbReference type="PANTHER" id="PTHR38657">
    <property type="entry name" value="SLR1343 PROTEIN"/>
    <property type="match status" value="1"/>
</dbReference>
<dbReference type="Gene3D" id="1.25.40.80">
    <property type="match status" value="1"/>
</dbReference>
<evidence type="ECO:0000313" key="1">
    <source>
        <dbReference type="EMBL" id="MFC0532657.1"/>
    </source>
</evidence>
<dbReference type="InterPro" id="IPR014729">
    <property type="entry name" value="Rossmann-like_a/b/a_fold"/>
</dbReference>
<gene>
    <name evidence="1" type="ORF">ACFFIA_34055</name>
</gene>
<reference evidence="1 2" key="1">
    <citation type="submission" date="2024-09" db="EMBL/GenBank/DDBJ databases">
        <authorList>
            <person name="Sun Q."/>
            <person name="Mori K."/>
        </authorList>
    </citation>
    <scope>NUCLEOTIDE SEQUENCE [LARGE SCALE GENOMIC DNA]</scope>
    <source>
        <strain evidence="1 2">TBRC 3947</strain>
    </source>
</reference>
<dbReference type="Pfam" id="PF04244">
    <property type="entry name" value="DPRP"/>
    <property type="match status" value="1"/>
</dbReference>
<dbReference type="PANTHER" id="PTHR38657:SF1">
    <property type="entry name" value="SLR1343 PROTEIN"/>
    <property type="match status" value="1"/>
</dbReference>
<name>A0ABV6MD73_9ACTN</name>
<sequence>MRRWLFADQLGPHFLDGEHQPVLLIESKAVFRRRAFHRQKAHLVLSAIRHRAAELGDRAVHLKTETYRDGLRRYGEVVEVCHPTTRRARDFVRAQEKVTVLPARGFVTSHEDFATWADGRRGAARLDDFYRHARQAHGILVEGGEPVGGRWQVRVADGPRPTGLAPPPAPVEDAIDDEVRADLDRWAAEGIEFIGRDAPRQFPVTRAEALDRQRHFLIHRLPHFGRADDAMLAADPWLAHSGLSTSFNLGLLDPLPAVREAEAAFRAGLAPLSSVERFARQVIGWRDYLWHLYWYLDVGYPAGSRAPGRTSIPEWFATLDAESVHARCLSSALAAVRDLGWTHHATRLTVLGNYAVQRGWRPTDMVDWFERAFVDGREWAMIGNVVGMARHAELSAVTTEPYAVSGTHINRASDFCAGCRYDPKQRLGPDACPFTGGYLTYLHRTRERLHGNVRMTRALKQLARITDLPAIVAQERARGSQAP</sequence>
<dbReference type="Proteomes" id="UP001589867">
    <property type="component" value="Unassembled WGS sequence"/>
</dbReference>
<evidence type="ECO:0000313" key="2">
    <source>
        <dbReference type="Proteomes" id="UP001589867"/>
    </source>
</evidence>
<organism evidence="1 2">
    <name type="scientific">Phytohabitans kaempferiae</name>
    <dbReference type="NCBI Taxonomy" id="1620943"/>
    <lineage>
        <taxon>Bacteria</taxon>
        <taxon>Bacillati</taxon>
        <taxon>Actinomycetota</taxon>
        <taxon>Actinomycetes</taxon>
        <taxon>Micromonosporales</taxon>
        <taxon>Micromonosporaceae</taxon>
    </lineage>
</organism>
<dbReference type="Gene3D" id="3.40.50.620">
    <property type="entry name" value="HUPs"/>
    <property type="match status" value="1"/>
</dbReference>
<dbReference type="InterPro" id="IPR007357">
    <property type="entry name" value="PhrB-like"/>
</dbReference>
<accession>A0ABV6MD73</accession>
<proteinExistence type="predicted"/>
<dbReference type="InterPro" id="IPR036134">
    <property type="entry name" value="Crypto/Photolyase_FAD-like_sf"/>
</dbReference>
<dbReference type="EMBL" id="JBHLUH010000073">
    <property type="protein sequence ID" value="MFC0532657.1"/>
    <property type="molecule type" value="Genomic_DNA"/>
</dbReference>
<dbReference type="RefSeq" id="WP_377259104.1">
    <property type="nucleotide sequence ID" value="NZ_JBHLUH010000073.1"/>
</dbReference>
<dbReference type="Gene3D" id="1.10.10.1710">
    <property type="entry name" value="Deoxyribodipyrimidine photolyase-related"/>
    <property type="match status" value="1"/>
</dbReference>
<dbReference type="InterPro" id="IPR052551">
    <property type="entry name" value="UV-DNA_repair_photolyase"/>
</dbReference>
<protein>
    <submittedName>
        <fullName evidence="1">Cryptochrome/photolyase family protein</fullName>
    </submittedName>
</protein>